<dbReference type="InterPro" id="IPR001734">
    <property type="entry name" value="Na/solute_symporter"/>
</dbReference>
<dbReference type="GO" id="GO:0006814">
    <property type="term" value="P:sodium ion transport"/>
    <property type="evidence" value="ECO:0007669"/>
    <property type="project" value="UniProtKB-KW"/>
</dbReference>
<gene>
    <name evidence="12" type="ORF">CUNI_LOCUS7711</name>
</gene>
<name>A0A8S3YYB1_9EUPU</name>
<protein>
    <submittedName>
        <fullName evidence="12">Uncharacterized protein</fullName>
    </submittedName>
</protein>
<comment type="caution">
    <text evidence="12">The sequence shown here is derived from an EMBL/GenBank/DDBJ whole genome shotgun (WGS) entry which is preliminary data.</text>
</comment>
<keyword evidence="13" id="KW-1185">Reference proteome</keyword>
<dbReference type="GO" id="GO:0015293">
    <property type="term" value="F:symporter activity"/>
    <property type="evidence" value="ECO:0007669"/>
    <property type="project" value="TreeGrafter"/>
</dbReference>
<evidence type="ECO:0000256" key="5">
    <source>
        <dbReference type="ARBA" id="ARBA00022692"/>
    </source>
</evidence>
<evidence type="ECO:0000313" key="13">
    <source>
        <dbReference type="Proteomes" id="UP000678393"/>
    </source>
</evidence>
<dbReference type="EMBL" id="CAJHNH020001233">
    <property type="protein sequence ID" value="CAG5122153.1"/>
    <property type="molecule type" value="Genomic_DNA"/>
</dbReference>
<sequence>MAIIKNEFGVLDYILFVAMLVVSAAIGVYFATKGGKQRTQGEYLLANRSMSILPVAISILVSFISAILILGTPAEIYTQVRRGT</sequence>
<keyword evidence="4" id="KW-1003">Cell membrane</keyword>
<comment type="subcellular location">
    <subcellularLocation>
        <location evidence="1">Cell membrane</location>
        <topology evidence="1">Multi-pass membrane protein</topology>
    </subcellularLocation>
</comment>
<organism evidence="12 13">
    <name type="scientific">Candidula unifasciata</name>
    <dbReference type="NCBI Taxonomy" id="100452"/>
    <lineage>
        <taxon>Eukaryota</taxon>
        <taxon>Metazoa</taxon>
        <taxon>Spiralia</taxon>
        <taxon>Lophotrochozoa</taxon>
        <taxon>Mollusca</taxon>
        <taxon>Gastropoda</taxon>
        <taxon>Heterobranchia</taxon>
        <taxon>Euthyneura</taxon>
        <taxon>Panpulmonata</taxon>
        <taxon>Eupulmonata</taxon>
        <taxon>Stylommatophora</taxon>
        <taxon>Helicina</taxon>
        <taxon>Helicoidea</taxon>
        <taxon>Geomitridae</taxon>
        <taxon>Candidula</taxon>
    </lineage>
</organism>
<dbReference type="GO" id="GO:0005886">
    <property type="term" value="C:plasma membrane"/>
    <property type="evidence" value="ECO:0007669"/>
    <property type="project" value="UniProtKB-SubCell"/>
</dbReference>
<evidence type="ECO:0000256" key="1">
    <source>
        <dbReference type="ARBA" id="ARBA00004651"/>
    </source>
</evidence>
<evidence type="ECO:0000256" key="3">
    <source>
        <dbReference type="ARBA" id="ARBA00022448"/>
    </source>
</evidence>
<keyword evidence="6 11" id="KW-1133">Transmembrane helix</keyword>
<evidence type="ECO:0000256" key="7">
    <source>
        <dbReference type="ARBA" id="ARBA00023053"/>
    </source>
</evidence>
<evidence type="ECO:0000256" key="2">
    <source>
        <dbReference type="ARBA" id="ARBA00006434"/>
    </source>
</evidence>
<reference evidence="12" key="1">
    <citation type="submission" date="2021-04" db="EMBL/GenBank/DDBJ databases">
        <authorList>
            <consortium name="Molecular Ecology Group"/>
        </authorList>
    </citation>
    <scope>NUCLEOTIDE SEQUENCE</scope>
</reference>
<dbReference type="OrthoDB" id="6152138at2759"/>
<evidence type="ECO:0000256" key="9">
    <source>
        <dbReference type="ARBA" id="ARBA00023136"/>
    </source>
</evidence>
<accession>A0A8S3YYB1</accession>
<evidence type="ECO:0000313" key="12">
    <source>
        <dbReference type="EMBL" id="CAG5122153.1"/>
    </source>
</evidence>
<evidence type="ECO:0000256" key="10">
    <source>
        <dbReference type="ARBA" id="ARBA00023201"/>
    </source>
</evidence>
<dbReference type="InterPro" id="IPR051163">
    <property type="entry name" value="Sodium:Solute_Symporter_SSF"/>
</dbReference>
<dbReference type="AlphaFoldDB" id="A0A8S3YYB1"/>
<dbReference type="PROSITE" id="PS50283">
    <property type="entry name" value="NA_SOLUT_SYMP_3"/>
    <property type="match status" value="1"/>
</dbReference>
<keyword evidence="3" id="KW-0813">Transport</keyword>
<evidence type="ECO:0000256" key="11">
    <source>
        <dbReference type="SAM" id="Phobius"/>
    </source>
</evidence>
<feature type="non-terminal residue" evidence="12">
    <location>
        <position position="1"/>
    </location>
</feature>
<keyword evidence="5 11" id="KW-0812">Transmembrane</keyword>
<evidence type="ECO:0000256" key="8">
    <source>
        <dbReference type="ARBA" id="ARBA00023065"/>
    </source>
</evidence>
<dbReference type="PANTHER" id="PTHR42985">
    <property type="entry name" value="SODIUM-COUPLED MONOCARBOXYLATE TRANSPORTER"/>
    <property type="match status" value="1"/>
</dbReference>
<dbReference type="Gene3D" id="1.20.1730.10">
    <property type="entry name" value="Sodium/glucose cotransporter"/>
    <property type="match status" value="1"/>
</dbReference>
<evidence type="ECO:0000256" key="6">
    <source>
        <dbReference type="ARBA" id="ARBA00022989"/>
    </source>
</evidence>
<keyword evidence="10" id="KW-0739">Sodium transport</keyword>
<dbReference type="PANTHER" id="PTHR42985:SF40">
    <property type="entry name" value="LD47995P-RELATED"/>
    <property type="match status" value="1"/>
</dbReference>
<keyword evidence="9 11" id="KW-0472">Membrane</keyword>
<keyword evidence="8" id="KW-0406">Ion transport</keyword>
<evidence type="ECO:0000256" key="4">
    <source>
        <dbReference type="ARBA" id="ARBA00022475"/>
    </source>
</evidence>
<keyword evidence="7" id="KW-0915">Sodium</keyword>
<comment type="similarity">
    <text evidence="2">Belongs to the sodium:solute symporter (SSF) (TC 2.A.21) family.</text>
</comment>
<dbReference type="InterPro" id="IPR038377">
    <property type="entry name" value="Na/Glc_symporter_sf"/>
</dbReference>
<feature type="transmembrane region" description="Helical" evidence="11">
    <location>
        <begin position="13"/>
        <end position="31"/>
    </location>
</feature>
<proteinExistence type="inferred from homology"/>
<feature type="transmembrane region" description="Helical" evidence="11">
    <location>
        <begin position="52"/>
        <end position="71"/>
    </location>
</feature>
<dbReference type="Proteomes" id="UP000678393">
    <property type="component" value="Unassembled WGS sequence"/>
</dbReference>